<accession>A0AA38MHY5</accession>
<comment type="caution">
    <text evidence="2">The sequence shown here is derived from an EMBL/GenBank/DDBJ whole genome shotgun (WGS) entry which is preliminary data.</text>
</comment>
<feature type="region of interest" description="Disordered" evidence="1">
    <location>
        <begin position="42"/>
        <end position="62"/>
    </location>
</feature>
<proteinExistence type="predicted"/>
<evidence type="ECO:0000313" key="3">
    <source>
        <dbReference type="Proteomes" id="UP001168821"/>
    </source>
</evidence>
<evidence type="ECO:0000256" key="1">
    <source>
        <dbReference type="SAM" id="MobiDB-lite"/>
    </source>
</evidence>
<organism evidence="2 3">
    <name type="scientific">Zophobas morio</name>
    <dbReference type="NCBI Taxonomy" id="2755281"/>
    <lineage>
        <taxon>Eukaryota</taxon>
        <taxon>Metazoa</taxon>
        <taxon>Ecdysozoa</taxon>
        <taxon>Arthropoda</taxon>
        <taxon>Hexapoda</taxon>
        <taxon>Insecta</taxon>
        <taxon>Pterygota</taxon>
        <taxon>Neoptera</taxon>
        <taxon>Endopterygota</taxon>
        <taxon>Coleoptera</taxon>
        <taxon>Polyphaga</taxon>
        <taxon>Cucujiformia</taxon>
        <taxon>Tenebrionidae</taxon>
        <taxon>Zophobas</taxon>
    </lineage>
</organism>
<evidence type="ECO:0000313" key="2">
    <source>
        <dbReference type="EMBL" id="KAJ3656828.1"/>
    </source>
</evidence>
<dbReference type="Proteomes" id="UP001168821">
    <property type="component" value="Unassembled WGS sequence"/>
</dbReference>
<sequence length="93" mass="10385">MTFAIKTEFRKRSSSLEISSVNMFARDESLSKWLNLARRRPCQAGTGDRRKNGVTTHRGRTAAEASPNVALAYEDGYDGVPRLNCFQNGGEIF</sequence>
<gene>
    <name evidence="2" type="ORF">Zmor_015873</name>
</gene>
<protein>
    <submittedName>
        <fullName evidence="2">Uncharacterized protein</fullName>
    </submittedName>
</protein>
<name>A0AA38MHY5_9CUCU</name>
<reference evidence="2" key="1">
    <citation type="journal article" date="2023" name="G3 (Bethesda)">
        <title>Whole genome assemblies of Zophobas morio and Tenebrio molitor.</title>
        <authorList>
            <person name="Kaur S."/>
            <person name="Stinson S.A."/>
            <person name="diCenzo G.C."/>
        </authorList>
    </citation>
    <scope>NUCLEOTIDE SEQUENCE</scope>
    <source>
        <strain evidence="2">QUZm001</strain>
    </source>
</reference>
<dbReference type="EMBL" id="JALNTZ010000004">
    <property type="protein sequence ID" value="KAJ3656828.1"/>
    <property type="molecule type" value="Genomic_DNA"/>
</dbReference>
<keyword evidence="3" id="KW-1185">Reference proteome</keyword>
<dbReference type="AlphaFoldDB" id="A0AA38MHY5"/>